<accession>H5SH59</accession>
<comment type="cofactor">
    <cofactor evidence="7">
        <name>[2Fe-2S] cluster</name>
        <dbReference type="ChEBI" id="CHEBI:190135"/>
    </cofactor>
    <text evidence="7">Binds 1 [2Fe-2S] cluster.</text>
</comment>
<keyword evidence="2 7" id="KW-0001">2Fe-2S</keyword>
<evidence type="ECO:0000256" key="1">
    <source>
        <dbReference type="ARBA" id="ARBA00010643"/>
    </source>
</evidence>
<comment type="cofactor">
    <cofactor evidence="6">
        <name>[2Fe-2S] cluster</name>
        <dbReference type="ChEBI" id="CHEBI:190135"/>
    </cofactor>
</comment>
<proteinExistence type="inferred from homology"/>
<keyword evidence="5 7" id="KW-0411">Iron-sulfur</keyword>
<dbReference type="InterPro" id="IPR002023">
    <property type="entry name" value="NuoE-like"/>
</dbReference>
<feature type="binding site" evidence="7">
    <location>
        <position position="74"/>
    </location>
    <ligand>
        <name>[2Fe-2S] cluster</name>
        <dbReference type="ChEBI" id="CHEBI:190135"/>
    </ligand>
</feature>
<feature type="binding site" evidence="7">
    <location>
        <position position="115"/>
    </location>
    <ligand>
        <name>[2Fe-2S] cluster</name>
        <dbReference type="ChEBI" id="CHEBI:190135"/>
    </ligand>
</feature>
<evidence type="ECO:0000256" key="6">
    <source>
        <dbReference type="ARBA" id="ARBA00034078"/>
    </source>
</evidence>
<evidence type="ECO:0000256" key="5">
    <source>
        <dbReference type="ARBA" id="ARBA00023014"/>
    </source>
</evidence>
<organism evidence="8">
    <name type="scientific">uncultured Acidobacteriota bacterium</name>
    <dbReference type="NCBI Taxonomy" id="171953"/>
    <lineage>
        <taxon>Bacteria</taxon>
        <taxon>Pseudomonadati</taxon>
        <taxon>Acidobacteriota</taxon>
        <taxon>environmental samples</taxon>
    </lineage>
</organism>
<dbReference type="PANTHER" id="PTHR43342:SF2">
    <property type="entry name" value="POTENTIAL NAD-REDUCING HYDROGENASE SUBUNIT"/>
    <property type="match status" value="1"/>
</dbReference>
<dbReference type="CDD" id="cd03064">
    <property type="entry name" value="TRX_Fd_NuoE"/>
    <property type="match status" value="1"/>
</dbReference>
<dbReference type="PIRSF" id="PIRSF000216">
    <property type="entry name" value="NADH_DH_24kDa"/>
    <property type="match status" value="1"/>
</dbReference>
<reference evidence="8" key="1">
    <citation type="journal article" date="2005" name="Environ. Microbiol.">
        <title>Genetic and functional properties of uncultivated thermophilic crenarchaeotes from a subsurface gold mine as revealed by analysis of genome fragments.</title>
        <authorList>
            <person name="Nunoura T."/>
            <person name="Hirayama H."/>
            <person name="Takami H."/>
            <person name="Oida H."/>
            <person name="Nishi S."/>
            <person name="Shimamura S."/>
            <person name="Suzuki Y."/>
            <person name="Inagaki F."/>
            <person name="Takai K."/>
            <person name="Nealson K.H."/>
            <person name="Horikoshi K."/>
        </authorList>
    </citation>
    <scope>NUCLEOTIDE SEQUENCE</scope>
</reference>
<dbReference type="InterPro" id="IPR042128">
    <property type="entry name" value="NuoE_dom"/>
</dbReference>
<sequence length="157" mass="17842">MREIEAIIERYGAQRRHVISMLQDIQARFHYLPKDALMEVAARVRIPLIDLYSIATFYNCFSLLPRGEHVIKVCLGTACHLKGGTRLVEALERELGVREGEMTPDGRFSFETVRCVGACALAPLVLIDERYYPKMTQRKLTQVLARLRRPQPAAEAG</sequence>
<dbReference type="InterPro" id="IPR036249">
    <property type="entry name" value="Thioredoxin-like_sf"/>
</dbReference>
<dbReference type="GO" id="GO:0051537">
    <property type="term" value="F:2 iron, 2 sulfur cluster binding"/>
    <property type="evidence" value="ECO:0007669"/>
    <property type="project" value="UniProtKB-KW"/>
</dbReference>
<dbReference type="GO" id="GO:0046872">
    <property type="term" value="F:metal ion binding"/>
    <property type="evidence" value="ECO:0007669"/>
    <property type="project" value="UniProtKB-KW"/>
</dbReference>
<gene>
    <name evidence="8" type="ORF">HGMM_F28D03C02</name>
</gene>
<dbReference type="EMBL" id="AP011719">
    <property type="protein sequence ID" value="BAL55495.1"/>
    <property type="molecule type" value="Genomic_DNA"/>
</dbReference>
<dbReference type="InterPro" id="IPR041921">
    <property type="entry name" value="NuoE_N"/>
</dbReference>
<dbReference type="SUPFAM" id="SSF52833">
    <property type="entry name" value="Thioredoxin-like"/>
    <property type="match status" value="1"/>
</dbReference>
<reference evidence="8" key="2">
    <citation type="journal article" date="2012" name="PLoS ONE">
        <title>A Deeply Branching Thermophilic Bacterium with an Ancient Acetyl-CoA Pathway Dominates a Subsurface Ecosystem.</title>
        <authorList>
            <person name="Takami H."/>
            <person name="Noguchi H."/>
            <person name="Takaki Y."/>
            <person name="Uchiyama I."/>
            <person name="Toyoda A."/>
            <person name="Nishi S."/>
            <person name="Chee G.-J."/>
            <person name="Arai W."/>
            <person name="Nunoura T."/>
            <person name="Itoh T."/>
            <person name="Hattori M."/>
            <person name="Takai K."/>
        </authorList>
    </citation>
    <scope>NUCLEOTIDE SEQUENCE</scope>
</reference>
<dbReference type="GO" id="GO:0016491">
    <property type="term" value="F:oxidoreductase activity"/>
    <property type="evidence" value="ECO:0007669"/>
    <property type="project" value="InterPro"/>
</dbReference>
<name>H5SH59_9BACT</name>
<protein>
    <submittedName>
        <fullName evidence="8">NADH dehydrogenase I subunit E</fullName>
    </submittedName>
</protein>
<evidence type="ECO:0000256" key="3">
    <source>
        <dbReference type="ARBA" id="ARBA00022723"/>
    </source>
</evidence>
<keyword evidence="3 7" id="KW-0479">Metal-binding</keyword>
<dbReference type="PANTHER" id="PTHR43342">
    <property type="entry name" value="NADH-QUINONE OXIDOREDUCTASE, E SUBUNIT"/>
    <property type="match status" value="1"/>
</dbReference>
<evidence type="ECO:0000256" key="4">
    <source>
        <dbReference type="ARBA" id="ARBA00023004"/>
    </source>
</evidence>
<dbReference type="AlphaFoldDB" id="H5SH59"/>
<evidence type="ECO:0000256" key="2">
    <source>
        <dbReference type="ARBA" id="ARBA00022714"/>
    </source>
</evidence>
<dbReference type="Gene3D" id="1.10.10.1590">
    <property type="entry name" value="NADH-quinone oxidoreductase subunit E"/>
    <property type="match status" value="1"/>
</dbReference>
<dbReference type="InterPro" id="IPR028431">
    <property type="entry name" value="NADP_DH_HndA-like"/>
</dbReference>
<dbReference type="Gene3D" id="3.40.30.10">
    <property type="entry name" value="Glutaredoxin"/>
    <property type="match status" value="1"/>
</dbReference>
<dbReference type="Pfam" id="PF01257">
    <property type="entry name" value="2Fe-2S_thioredx"/>
    <property type="match status" value="1"/>
</dbReference>
<evidence type="ECO:0000313" key="8">
    <source>
        <dbReference type="EMBL" id="BAL55495.1"/>
    </source>
</evidence>
<feature type="binding site" evidence="7">
    <location>
        <position position="79"/>
    </location>
    <ligand>
        <name>[2Fe-2S] cluster</name>
        <dbReference type="ChEBI" id="CHEBI:190135"/>
    </ligand>
</feature>
<keyword evidence="4 7" id="KW-0408">Iron</keyword>
<evidence type="ECO:0000256" key="7">
    <source>
        <dbReference type="PIRSR" id="PIRSR000216-1"/>
    </source>
</evidence>
<feature type="binding site" evidence="7">
    <location>
        <position position="119"/>
    </location>
    <ligand>
        <name>[2Fe-2S] cluster</name>
        <dbReference type="ChEBI" id="CHEBI:190135"/>
    </ligand>
</feature>
<comment type="similarity">
    <text evidence="1">Belongs to the complex I 24 kDa subunit family.</text>
</comment>